<dbReference type="PANTHER" id="PTHR46200">
    <property type="entry name" value="GATOR COMPLEX PROTEIN WDR24"/>
    <property type="match status" value="1"/>
</dbReference>
<keyword evidence="5" id="KW-0863">Zinc-finger</keyword>
<keyword evidence="6" id="KW-0862">Zinc</keyword>
<evidence type="ECO:0000256" key="6">
    <source>
        <dbReference type="ARBA" id="ARBA00022833"/>
    </source>
</evidence>
<evidence type="ECO:0000256" key="3">
    <source>
        <dbReference type="ARBA" id="ARBA00022723"/>
    </source>
</evidence>
<evidence type="ECO:0000256" key="4">
    <source>
        <dbReference type="ARBA" id="ARBA00022737"/>
    </source>
</evidence>
<evidence type="ECO:0000256" key="2">
    <source>
        <dbReference type="ARBA" id="ARBA00022574"/>
    </source>
</evidence>
<dbReference type="PROSITE" id="PS50294">
    <property type="entry name" value="WD_REPEATS_REGION"/>
    <property type="match status" value="1"/>
</dbReference>
<dbReference type="RefSeq" id="XP_050503292.1">
    <property type="nucleotide sequence ID" value="XM_050647335.1"/>
</dbReference>
<dbReference type="InterPro" id="IPR001680">
    <property type="entry name" value="WD40_rpt"/>
</dbReference>
<dbReference type="InterPro" id="IPR019775">
    <property type="entry name" value="WD40_repeat_CS"/>
</dbReference>
<dbReference type="InterPro" id="IPR015943">
    <property type="entry name" value="WD40/YVTN_repeat-like_dom_sf"/>
</dbReference>
<evidence type="ECO:0000256" key="1">
    <source>
        <dbReference type="ARBA" id="ARBA00008134"/>
    </source>
</evidence>
<dbReference type="Pfam" id="PF00400">
    <property type="entry name" value="WD40"/>
    <property type="match status" value="3"/>
</dbReference>
<feature type="region of interest" description="Disordered" evidence="9">
    <location>
        <begin position="494"/>
        <end position="524"/>
    </location>
</feature>
<feature type="repeat" description="WD" evidence="8">
    <location>
        <begin position="99"/>
        <end position="141"/>
    </location>
</feature>
<feature type="repeat" description="WD" evidence="8">
    <location>
        <begin position="142"/>
        <end position="184"/>
    </location>
</feature>
<dbReference type="EnsemblMetazoa" id="XM_050647335.1">
    <property type="protein sequence ID" value="XP_050503292.1"/>
    <property type="gene ID" value="LOC126882402"/>
</dbReference>
<evidence type="ECO:0000313" key="11">
    <source>
        <dbReference type="Proteomes" id="UP001652700"/>
    </source>
</evidence>
<name>A0ABM5JZC8_DIAVI</name>
<keyword evidence="11" id="KW-1185">Reference proteome</keyword>
<dbReference type="PANTHER" id="PTHR46200:SF1">
    <property type="entry name" value="GATOR COMPLEX PROTEIN WDR24"/>
    <property type="match status" value="1"/>
</dbReference>
<sequence>MSTFHVAQEGPVNALALNRDYTQVAIGGRNVFKVYAIEEDKFREICNVRGSKHLNVGFSCNDVSWSPTDDHYLATAATNGHVSVWNLTKMGKAMQEQDYQDHKRTVNKVNFHASEPNKLISGSQDGTMRYFDIRVKSAVSIFYSNTESVRDVQFSPHSPYTFSAVSDNGSVQLWDIRKPEKCQQQYTAHSGPVFACDWHPEVTWLATASRDRTIKVWDLTSKPTLEYTIHTIASIGHVKWRPQRKYHIASCALVIDCSINVWDVRRPYIPFAAFNEHRESASGVQFRGDPDIFLSSGRDSTLYHHSFNDAARPAAKANPQGLAINNSGEIIFARKLNQFPTTAVTPVTGLTTPTSLAKVTVGLMRKISTTQAIDQFHHAASMLQHFFHVKEMVNYESQNILALAKNYVLHGRSISELCEHNSAVAREFGKPHISVIWKIIKTMYGEEFMQNSINSGSSNREDVPHSNMNNLSSTVMQMDTSINTINTIRDLEAEQKSKAASDTQAAQFSGGDDETENEDQVDHMGTYNGFPTYLNIRSGLPKGDFSFGENELDMELDSLTSGDCYFLDFHSGYRGYNHVTSDGPEWILPNEAFTIRHEIQDRSPPPEQFPNHHHSPDIHEDTHTHFQYEETSPTLISVSKIPKKSLWDPSSLVVEALRHHAILGDIQTAACILIVLGDCRKFLRQLDEATQEHWLMGYIEILSSYKLWNIVTQVIKLSWLPSVYQLNQQSTRINTNCGKCSKSLQRVGWLCDRCHSSEYALCSICNQVVKGLYVWCQGCSHGGHLAHMRQWTLSNKVCPSGCGHLCEYG</sequence>
<organism evidence="10 11">
    <name type="scientific">Diabrotica virgifera virgifera</name>
    <name type="common">western corn rootworm</name>
    <dbReference type="NCBI Taxonomy" id="50390"/>
    <lineage>
        <taxon>Eukaryota</taxon>
        <taxon>Metazoa</taxon>
        <taxon>Ecdysozoa</taxon>
        <taxon>Arthropoda</taxon>
        <taxon>Hexapoda</taxon>
        <taxon>Insecta</taxon>
        <taxon>Pterygota</taxon>
        <taxon>Neoptera</taxon>
        <taxon>Endopterygota</taxon>
        <taxon>Coleoptera</taxon>
        <taxon>Polyphaga</taxon>
        <taxon>Cucujiformia</taxon>
        <taxon>Chrysomeloidea</taxon>
        <taxon>Chrysomelidae</taxon>
        <taxon>Galerucinae</taxon>
        <taxon>Diabroticina</taxon>
        <taxon>Diabroticites</taxon>
        <taxon>Diabrotica</taxon>
    </lineage>
</organism>
<comment type="similarity">
    <text evidence="1">Belongs to the WD repeat WDR24 family.</text>
</comment>
<dbReference type="SUPFAM" id="SSF50978">
    <property type="entry name" value="WD40 repeat-like"/>
    <property type="match status" value="1"/>
</dbReference>
<dbReference type="Proteomes" id="UP001652700">
    <property type="component" value="Unplaced"/>
</dbReference>
<protein>
    <recommendedName>
        <fullName evidence="7">GATOR2 complex protein WDR24</fullName>
    </recommendedName>
</protein>
<dbReference type="SMART" id="SM00320">
    <property type="entry name" value="WD40"/>
    <property type="match status" value="6"/>
</dbReference>
<feature type="repeat" description="WD" evidence="8">
    <location>
        <begin position="186"/>
        <end position="227"/>
    </location>
</feature>
<evidence type="ECO:0000256" key="9">
    <source>
        <dbReference type="SAM" id="MobiDB-lite"/>
    </source>
</evidence>
<dbReference type="InterPro" id="IPR037590">
    <property type="entry name" value="WDR24"/>
</dbReference>
<dbReference type="GeneID" id="126882402"/>
<evidence type="ECO:0000256" key="7">
    <source>
        <dbReference type="ARBA" id="ARBA00040269"/>
    </source>
</evidence>
<dbReference type="Gene3D" id="2.130.10.10">
    <property type="entry name" value="YVTN repeat-like/Quinoprotein amine dehydrogenase"/>
    <property type="match status" value="2"/>
</dbReference>
<dbReference type="InterPro" id="IPR036322">
    <property type="entry name" value="WD40_repeat_dom_sf"/>
</dbReference>
<evidence type="ECO:0000256" key="5">
    <source>
        <dbReference type="ARBA" id="ARBA00022771"/>
    </source>
</evidence>
<keyword evidence="3" id="KW-0479">Metal-binding</keyword>
<accession>A0ABM5JZC8</accession>
<keyword evidence="4" id="KW-0677">Repeat</keyword>
<reference evidence="10" key="1">
    <citation type="submission" date="2025-05" db="UniProtKB">
        <authorList>
            <consortium name="EnsemblMetazoa"/>
        </authorList>
    </citation>
    <scope>IDENTIFICATION</scope>
</reference>
<evidence type="ECO:0000313" key="10">
    <source>
        <dbReference type="EnsemblMetazoa" id="XP_050503292.1"/>
    </source>
</evidence>
<evidence type="ECO:0000256" key="8">
    <source>
        <dbReference type="PROSITE-ProRule" id="PRU00221"/>
    </source>
</evidence>
<dbReference type="PROSITE" id="PS00678">
    <property type="entry name" value="WD_REPEATS_1"/>
    <property type="match status" value="1"/>
</dbReference>
<dbReference type="CDD" id="cd16693">
    <property type="entry name" value="mRING-H2-C3H3C2_WDR24"/>
    <property type="match status" value="1"/>
</dbReference>
<proteinExistence type="inferred from homology"/>
<keyword evidence="2 8" id="KW-0853">WD repeat</keyword>
<dbReference type="PROSITE" id="PS50082">
    <property type="entry name" value="WD_REPEATS_2"/>
    <property type="match status" value="3"/>
</dbReference>